<dbReference type="Gene3D" id="1.10.150.240">
    <property type="entry name" value="Putative phosphatase, domain 2"/>
    <property type="match status" value="1"/>
</dbReference>
<dbReference type="InterPro" id="IPR023214">
    <property type="entry name" value="HAD_sf"/>
</dbReference>
<dbReference type="PANTHER" id="PTHR43434:SF1">
    <property type="entry name" value="PHOSPHOGLYCOLATE PHOSPHATASE"/>
    <property type="match status" value="1"/>
</dbReference>
<dbReference type="EMBL" id="JACONZ010000003">
    <property type="protein sequence ID" value="MBC5581931.1"/>
    <property type="molecule type" value="Genomic_DNA"/>
</dbReference>
<evidence type="ECO:0000313" key="2">
    <source>
        <dbReference type="Proteomes" id="UP000659630"/>
    </source>
</evidence>
<dbReference type="GO" id="GO:0006281">
    <property type="term" value="P:DNA repair"/>
    <property type="evidence" value="ECO:0007669"/>
    <property type="project" value="TreeGrafter"/>
</dbReference>
<dbReference type="InterPro" id="IPR006439">
    <property type="entry name" value="HAD-SF_hydro_IA"/>
</dbReference>
<reference evidence="1" key="1">
    <citation type="submission" date="2020-08" db="EMBL/GenBank/DDBJ databases">
        <title>Genome public.</title>
        <authorList>
            <person name="Liu C."/>
            <person name="Sun Q."/>
        </authorList>
    </citation>
    <scope>NUCLEOTIDE SEQUENCE</scope>
    <source>
        <strain evidence="1">BX8</strain>
    </source>
</reference>
<dbReference type="NCBIfam" id="TIGR01549">
    <property type="entry name" value="HAD-SF-IA-v1"/>
    <property type="match status" value="1"/>
</dbReference>
<dbReference type="Pfam" id="PF00702">
    <property type="entry name" value="Hydrolase"/>
    <property type="match status" value="1"/>
</dbReference>
<dbReference type="InterPro" id="IPR050155">
    <property type="entry name" value="HAD-like_hydrolase_sf"/>
</dbReference>
<dbReference type="SUPFAM" id="SSF56784">
    <property type="entry name" value="HAD-like"/>
    <property type="match status" value="1"/>
</dbReference>
<evidence type="ECO:0000313" key="1">
    <source>
        <dbReference type="EMBL" id="MBC5581931.1"/>
    </source>
</evidence>
<proteinExistence type="predicted"/>
<dbReference type="RefSeq" id="WP_186888283.1">
    <property type="nucleotide sequence ID" value="NZ_JACONZ010000003.1"/>
</dbReference>
<dbReference type="SFLD" id="SFLDG01129">
    <property type="entry name" value="C1.5:_HAD__Beta-PGM__Phosphata"/>
    <property type="match status" value="1"/>
</dbReference>
<gene>
    <name evidence="1" type="ORF">H8S23_10455</name>
</gene>
<dbReference type="Proteomes" id="UP000659630">
    <property type="component" value="Unassembled WGS sequence"/>
</dbReference>
<protein>
    <submittedName>
        <fullName evidence="1">HAD family hydrolase</fullName>
    </submittedName>
</protein>
<dbReference type="InterPro" id="IPR036412">
    <property type="entry name" value="HAD-like_sf"/>
</dbReference>
<dbReference type="Gene3D" id="3.40.50.1000">
    <property type="entry name" value="HAD superfamily/HAD-like"/>
    <property type="match status" value="1"/>
</dbReference>
<sequence>MIKGILFDKDGTLLEAGPLWARATRRVARALAGPRSAPDVLRALERAAGAEGDRIMPDSPLAAGTLEQTARAMAAAPGMTRTGPLAIFCRRVETLYADALAAPDAQILPTGDLKTLFESLRAQGMAVGLATNDTRRNAAFCLKKLGVEGYFGYLGAADTGCRPKPAPDLLWAFCRLYGLRPAEVCMVGDAPGDAAFAHAAGALAVGVGFGTTPVQVLNACADLVVDSLDPLGRPEFWRTAAKRRWGQASA</sequence>
<accession>A0A923KWI3</accession>
<dbReference type="PANTHER" id="PTHR43434">
    <property type="entry name" value="PHOSPHOGLYCOLATE PHOSPHATASE"/>
    <property type="match status" value="1"/>
</dbReference>
<dbReference type="InterPro" id="IPR023198">
    <property type="entry name" value="PGP-like_dom2"/>
</dbReference>
<keyword evidence="2" id="KW-1185">Reference proteome</keyword>
<comment type="caution">
    <text evidence="1">The sequence shown here is derived from an EMBL/GenBank/DDBJ whole genome shotgun (WGS) entry which is preliminary data.</text>
</comment>
<dbReference type="CDD" id="cd01427">
    <property type="entry name" value="HAD_like"/>
    <property type="match status" value="1"/>
</dbReference>
<name>A0A923KWI3_9FIRM</name>
<dbReference type="SFLD" id="SFLDS00003">
    <property type="entry name" value="Haloacid_Dehalogenase"/>
    <property type="match status" value="1"/>
</dbReference>
<dbReference type="GO" id="GO:0008967">
    <property type="term" value="F:phosphoglycolate phosphatase activity"/>
    <property type="evidence" value="ECO:0007669"/>
    <property type="project" value="TreeGrafter"/>
</dbReference>
<organism evidence="1 2">
    <name type="scientific">Anaerofilum hominis</name>
    <dbReference type="NCBI Taxonomy" id="2763016"/>
    <lineage>
        <taxon>Bacteria</taxon>
        <taxon>Bacillati</taxon>
        <taxon>Bacillota</taxon>
        <taxon>Clostridia</taxon>
        <taxon>Eubacteriales</taxon>
        <taxon>Oscillospiraceae</taxon>
        <taxon>Anaerofilum</taxon>
    </lineage>
</organism>
<dbReference type="GO" id="GO:0005829">
    <property type="term" value="C:cytosol"/>
    <property type="evidence" value="ECO:0007669"/>
    <property type="project" value="TreeGrafter"/>
</dbReference>
<keyword evidence="1" id="KW-0378">Hydrolase</keyword>
<dbReference type="AlphaFoldDB" id="A0A923KWI3"/>